<organism evidence="1 2">
    <name type="scientific">Escherichia coli</name>
    <dbReference type="NCBI Taxonomy" id="562"/>
    <lineage>
        <taxon>Bacteria</taxon>
        <taxon>Pseudomonadati</taxon>
        <taxon>Pseudomonadota</taxon>
        <taxon>Gammaproteobacteria</taxon>
        <taxon>Enterobacterales</taxon>
        <taxon>Enterobacteriaceae</taxon>
        <taxon>Escherichia</taxon>
    </lineage>
</organism>
<evidence type="ECO:0000313" key="1">
    <source>
        <dbReference type="EMBL" id="MWR17437.1"/>
    </source>
</evidence>
<gene>
    <name evidence="1" type="ORF">GQA06_27070</name>
</gene>
<accession>A0A6D0IHG6</accession>
<protein>
    <submittedName>
        <fullName evidence="1">LPS assembly lipoprotein LptE</fullName>
    </submittedName>
</protein>
<keyword evidence="1" id="KW-0449">Lipoprotein</keyword>
<dbReference type="Proteomes" id="UP000430387">
    <property type="component" value="Unassembled WGS sequence"/>
</dbReference>
<comment type="caution">
    <text evidence="1">The sequence shown here is derived from an EMBL/GenBank/DDBJ whole genome shotgun (WGS) entry which is preliminary data.</text>
</comment>
<proteinExistence type="predicted"/>
<sequence>MRYLATLLLSLAVLITAGCG</sequence>
<evidence type="ECO:0000313" key="2">
    <source>
        <dbReference type="Proteomes" id="UP000430387"/>
    </source>
</evidence>
<name>A0A6D0IHG6_ECOLX</name>
<feature type="non-terminal residue" evidence="1">
    <location>
        <position position="20"/>
    </location>
</feature>
<reference evidence="1 2" key="1">
    <citation type="submission" date="2019-12" db="EMBL/GenBank/DDBJ databases">
        <title>Enteriobacteria Tanzani isolates_8377-8380.</title>
        <authorList>
            <person name="Subbiah M."/>
            <person name="Call D."/>
        </authorList>
    </citation>
    <scope>NUCLEOTIDE SEQUENCE [LARGE SCALE GENOMIC DNA]</scope>
    <source>
        <strain evidence="1 2">8380wG1</strain>
    </source>
</reference>
<dbReference type="AlphaFoldDB" id="A0A6D0IHG6"/>
<dbReference type="PROSITE" id="PS51257">
    <property type="entry name" value="PROKAR_LIPOPROTEIN"/>
    <property type="match status" value="1"/>
</dbReference>
<dbReference type="EMBL" id="WTQJ01001716">
    <property type="protein sequence ID" value="MWR17437.1"/>
    <property type="molecule type" value="Genomic_DNA"/>
</dbReference>